<dbReference type="EMBL" id="JARPOI010000016">
    <property type="protein sequence ID" value="KAJ9147887.1"/>
    <property type="molecule type" value="Genomic_DNA"/>
</dbReference>
<proteinExistence type="predicted"/>
<dbReference type="Proteomes" id="UP001174677">
    <property type="component" value="Chromosome 16"/>
</dbReference>
<sequence length="41" mass="4832">MLLVTLKMIRPAHLLVLVEPITRLHFVHEFLLSFMGEENRS</sequence>
<evidence type="ECO:0000313" key="1">
    <source>
        <dbReference type="EMBL" id="KAJ9147887.1"/>
    </source>
</evidence>
<protein>
    <recommendedName>
        <fullName evidence="3">HIT domain-containing protein</fullName>
    </recommendedName>
</protein>
<keyword evidence="2" id="KW-1185">Reference proteome</keyword>
<evidence type="ECO:0000313" key="2">
    <source>
        <dbReference type="Proteomes" id="UP001174677"/>
    </source>
</evidence>
<gene>
    <name evidence="1" type="ORF">P3X46_030003</name>
</gene>
<reference evidence="1" key="1">
    <citation type="journal article" date="2023" name="Plant Biotechnol. J.">
        <title>Chromosome-level wild Hevea brasiliensis genome provides new tools for genomic-assisted breeding and valuable loci to elevate rubber yield.</title>
        <authorList>
            <person name="Cheng H."/>
            <person name="Song X."/>
            <person name="Hu Y."/>
            <person name="Wu T."/>
            <person name="Yang Q."/>
            <person name="An Z."/>
            <person name="Feng S."/>
            <person name="Deng Z."/>
            <person name="Wu W."/>
            <person name="Zeng X."/>
            <person name="Tu M."/>
            <person name="Wang X."/>
            <person name="Huang H."/>
        </authorList>
    </citation>
    <scope>NUCLEOTIDE SEQUENCE</scope>
    <source>
        <strain evidence="1">MT/VB/25A 57/8</strain>
    </source>
</reference>
<name>A0ABQ9KXF1_HEVBR</name>
<organism evidence="1 2">
    <name type="scientific">Hevea brasiliensis</name>
    <name type="common">Para rubber tree</name>
    <name type="synonym">Siphonia brasiliensis</name>
    <dbReference type="NCBI Taxonomy" id="3981"/>
    <lineage>
        <taxon>Eukaryota</taxon>
        <taxon>Viridiplantae</taxon>
        <taxon>Streptophyta</taxon>
        <taxon>Embryophyta</taxon>
        <taxon>Tracheophyta</taxon>
        <taxon>Spermatophyta</taxon>
        <taxon>Magnoliopsida</taxon>
        <taxon>eudicotyledons</taxon>
        <taxon>Gunneridae</taxon>
        <taxon>Pentapetalae</taxon>
        <taxon>rosids</taxon>
        <taxon>fabids</taxon>
        <taxon>Malpighiales</taxon>
        <taxon>Euphorbiaceae</taxon>
        <taxon>Crotonoideae</taxon>
        <taxon>Micrandreae</taxon>
        <taxon>Hevea</taxon>
    </lineage>
</organism>
<accession>A0ABQ9KXF1</accession>
<evidence type="ECO:0008006" key="3">
    <source>
        <dbReference type="Google" id="ProtNLM"/>
    </source>
</evidence>
<comment type="caution">
    <text evidence="1">The sequence shown here is derived from an EMBL/GenBank/DDBJ whole genome shotgun (WGS) entry which is preliminary data.</text>
</comment>